<dbReference type="AlphaFoldDB" id="A0A4Q2UN61"/>
<protein>
    <recommendedName>
        <fullName evidence="2">Peptidase C14 caspase domain-containing protein</fullName>
    </recommendedName>
</protein>
<evidence type="ECO:0000256" key="1">
    <source>
        <dbReference type="SAM" id="MobiDB-lite"/>
    </source>
</evidence>
<organism evidence="3 4">
    <name type="scientific">Spirosoma sordidisoli</name>
    <dbReference type="NCBI Taxonomy" id="2502893"/>
    <lineage>
        <taxon>Bacteria</taxon>
        <taxon>Pseudomonadati</taxon>
        <taxon>Bacteroidota</taxon>
        <taxon>Cytophagia</taxon>
        <taxon>Cytophagales</taxon>
        <taxon>Cytophagaceae</taxon>
        <taxon>Spirosoma</taxon>
    </lineage>
</organism>
<name>A0A4Q2UN61_9BACT</name>
<accession>A0A4Q2UN61</accession>
<proteinExistence type="predicted"/>
<keyword evidence="4" id="KW-1185">Reference proteome</keyword>
<sequence length="422" mass="47477">MKAAVLFWCLLILGTTLQPGRAQTLHFIVFADTDDPKIGTANLKTHTYLANDLAPAVAKQSGLTLNFTSYTGDQCRPAEFDARLASLTPGPADVVFFYFAGHGWNNRQNNFPSLILGNANTDRATLESSSRNLLDVYERLRAKNARLTIAIGEACNKERSDEPQQPPTSSRQPDYMKNTAYSPERFSRLFRNYRGGLVLASSQRGQLSNCDPKGGLMSIAVQNTLRRLLSDDQKGPLSWELVLREITRQTEVAAQQAGHRQTPQYRLDLRQSEVASAKPVARPGVSTSPSTPCAPVDAYVNETALTGIKEDLPLLRAMNEKVDSDNADEYARQFLTFYRNQKHFYDNLGQMVFYESSTMPERCRPAFQRSISWIRESTTEINERYQTIQKFALKPRLLAAQARSELPSLITRLEEILEQLDK</sequence>
<evidence type="ECO:0000259" key="2">
    <source>
        <dbReference type="Pfam" id="PF00656"/>
    </source>
</evidence>
<dbReference type="GO" id="GO:0004197">
    <property type="term" value="F:cysteine-type endopeptidase activity"/>
    <property type="evidence" value="ECO:0007669"/>
    <property type="project" value="InterPro"/>
</dbReference>
<reference evidence="3 4" key="1">
    <citation type="submission" date="2019-01" db="EMBL/GenBank/DDBJ databases">
        <title>Spirosoma flava sp. nov., a propanil-degrading bacterium isolated from herbicide-contaminated soil.</title>
        <authorList>
            <person name="Zhang L."/>
            <person name="Jiang J.-D."/>
        </authorList>
    </citation>
    <scope>NUCLEOTIDE SEQUENCE [LARGE SCALE GENOMIC DNA]</scope>
    <source>
        <strain evidence="3 4">TY50</strain>
    </source>
</reference>
<dbReference type="GO" id="GO:0006508">
    <property type="term" value="P:proteolysis"/>
    <property type="evidence" value="ECO:0007669"/>
    <property type="project" value="InterPro"/>
</dbReference>
<dbReference type="EMBL" id="SBLB01000004">
    <property type="protein sequence ID" value="RYC69191.1"/>
    <property type="molecule type" value="Genomic_DNA"/>
</dbReference>
<dbReference type="Pfam" id="PF00656">
    <property type="entry name" value="Peptidase_C14"/>
    <property type="match status" value="1"/>
</dbReference>
<comment type="caution">
    <text evidence="3">The sequence shown here is derived from an EMBL/GenBank/DDBJ whole genome shotgun (WGS) entry which is preliminary data.</text>
</comment>
<dbReference type="Proteomes" id="UP000290407">
    <property type="component" value="Unassembled WGS sequence"/>
</dbReference>
<gene>
    <name evidence="3" type="ORF">EQG79_17495</name>
</gene>
<dbReference type="Gene3D" id="3.40.50.1460">
    <property type="match status" value="1"/>
</dbReference>
<feature type="region of interest" description="Disordered" evidence="1">
    <location>
        <begin position="154"/>
        <end position="177"/>
    </location>
</feature>
<dbReference type="InterPro" id="IPR011600">
    <property type="entry name" value="Pept_C14_caspase"/>
</dbReference>
<dbReference type="RefSeq" id="WP_077924373.1">
    <property type="nucleotide sequence ID" value="NZ_SBLB01000004.1"/>
</dbReference>
<feature type="domain" description="Peptidase C14 caspase" evidence="2">
    <location>
        <begin position="88"/>
        <end position="269"/>
    </location>
</feature>
<evidence type="ECO:0000313" key="4">
    <source>
        <dbReference type="Proteomes" id="UP000290407"/>
    </source>
</evidence>
<evidence type="ECO:0000313" key="3">
    <source>
        <dbReference type="EMBL" id="RYC69191.1"/>
    </source>
</evidence>